<keyword evidence="2" id="KW-0812">Transmembrane</keyword>
<keyword evidence="2" id="KW-0472">Membrane</keyword>
<sequence length="281" mass="32488">MSERTLKILNRAREKNIKDNHEESFSEIDTNIEVQNIEEINLSSNFLLDEVLTPENIADIIETAVMLDENNENEDDDPDYTPYDADLASDSDEKSKEEELINEPNLKKKIKGIRKREVNQKLRMSENDRMPQSITSLQKIANDIKLSLFCPRKDLCDLCFKYKNNNLSEEDYQAHIRKKDSAGEEKQRNKDRTVNEMANVITNDVQAAILLYNQSSSWLCVRVSKRNPLYNSLVMQFMALKVADCIETSIIIIIIIIIIKRKNSTLTATGLLVHLYKYILL</sequence>
<evidence type="ECO:0000313" key="3">
    <source>
        <dbReference type="EMBL" id="CAH1100729.1"/>
    </source>
</evidence>
<name>A0A9P0G3L7_9CUCU</name>
<evidence type="ECO:0000313" key="4">
    <source>
        <dbReference type="Proteomes" id="UP001153636"/>
    </source>
</evidence>
<evidence type="ECO:0000256" key="1">
    <source>
        <dbReference type="SAM" id="MobiDB-lite"/>
    </source>
</evidence>
<feature type="compositionally biased region" description="Acidic residues" evidence="1">
    <location>
        <begin position="69"/>
        <end position="79"/>
    </location>
</feature>
<keyword evidence="4" id="KW-1185">Reference proteome</keyword>
<gene>
    <name evidence="3" type="ORF">PSYICH_LOCUS1954</name>
</gene>
<protein>
    <submittedName>
        <fullName evidence="3">Uncharacterized protein</fullName>
    </submittedName>
</protein>
<keyword evidence="2" id="KW-1133">Transmembrane helix</keyword>
<accession>A0A9P0G3L7</accession>
<organism evidence="3 4">
    <name type="scientific">Psylliodes chrysocephalus</name>
    <dbReference type="NCBI Taxonomy" id="3402493"/>
    <lineage>
        <taxon>Eukaryota</taxon>
        <taxon>Metazoa</taxon>
        <taxon>Ecdysozoa</taxon>
        <taxon>Arthropoda</taxon>
        <taxon>Hexapoda</taxon>
        <taxon>Insecta</taxon>
        <taxon>Pterygota</taxon>
        <taxon>Neoptera</taxon>
        <taxon>Endopterygota</taxon>
        <taxon>Coleoptera</taxon>
        <taxon>Polyphaga</taxon>
        <taxon>Cucujiformia</taxon>
        <taxon>Chrysomeloidea</taxon>
        <taxon>Chrysomelidae</taxon>
        <taxon>Galerucinae</taxon>
        <taxon>Alticini</taxon>
        <taxon>Psylliodes</taxon>
    </lineage>
</organism>
<reference evidence="3" key="1">
    <citation type="submission" date="2022-01" db="EMBL/GenBank/DDBJ databases">
        <authorList>
            <person name="King R."/>
        </authorList>
    </citation>
    <scope>NUCLEOTIDE SEQUENCE</scope>
</reference>
<proteinExistence type="predicted"/>
<dbReference type="AlphaFoldDB" id="A0A9P0G3L7"/>
<feature type="transmembrane region" description="Helical" evidence="2">
    <location>
        <begin position="233"/>
        <end position="259"/>
    </location>
</feature>
<dbReference type="Proteomes" id="UP001153636">
    <property type="component" value="Chromosome 10"/>
</dbReference>
<evidence type="ECO:0000256" key="2">
    <source>
        <dbReference type="SAM" id="Phobius"/>
    </source>
</evidence>
<feature type="region of interest" description="Disordered" evidence="1">
    <location>
        <begin position="68"/>
        <end position="98"/>
    </location>
</feature>
<dbReference type="EMBL" id="OV651822">
    <property type="protein sequence ID" value="CAH1100729.1"/>
    <property type="molecule type" value="Genomic_DNA"/>
</dbReference>